<dbReference type="Gene3D" id="3.40.630.30">
    <property type="match status" value="1"/>
</dbReference>
<keyword evidence="2" id="KW-0012">Acyltransferase</keyword>
<evidence type="ECO:0000313" key="4">
    <source>
        <dbReference type="EMBL" id="PAE01817.1"/>
    </source>
</evidence>
<organism evidence="4 5">
    <name type="scientific">Terribacillus saccharophilus</name>
    <dbReference type="NCBI Taxonomy" id="361277"/>
    <lineage>
        <taxon>Bacteria</taxon>
        <taxon>Bacillati</taxon>
        <taxon>Bacillota</taxon>
        <taxon>Bacilli</taxon>
        <taxon>Bacillales</taxon>
        <taxon>Bacillaceae</taxon>
        <taxon>Terribacillus</taxon>
    </lineage>
</organism>
<accession>A0ABX4H3U1</accession>
<proteinExistence type="predicted"/>
<dbReference type="Pfam" id="PF00583">
    <property type="entry name" value="Acetyltransf_1"/>
    <property type="match status" value="1"/>
</dbReference>
<gene>
    <name evidence="4" type="ORF">CHH48_00255</name>
</gene>
<sequence length="143" mass="16646">MNLRELKFSDAKEVARLTIQLGYLVEIDVISQRLIFLLQSSNHKVFVSEESENNLSGWVHIYGKHLIELQYAEIGGLVVDKHYRKRGIGAHLMKKCEEWARLKGYQEIRLRSGSQRVDAHNFYRGIGYENVNSQELFVKSTTY</sequence>
<comment type="caution">
    <text evidence="4">The sequence shown here is derived from an EMBL/GenBank/DDBJ whole genome shotgun (WGS) entry which is preliminary data.</text>
</comment>
<evidence type="ECO:0000256" key="2">
    <source>
        <dbReference type="ARBA" id="ARBA00023315"/>
    </source>
</evidence>
<dbReference type="PANTHER" id="PTHR43877:SF2">
    <property type="entry name" value="AMINOALKYLPHOSPHONATE N-ACETYLTRANSFERASE-RELATED"/>
    <property type="match status" value="1"/>
</dbReference>
<protein>
    <recommendedName>
        <fullName evidence="3">N-acetyltransferase domain-containing protein</fullName>
    </recommendedName>
</protein>
<dbReference type="PANTHER" id="PTHR43877">
    <property type="entry name" value="AMINOALKYLPHOSPHONATE N-ACETYLTRANSFERASE-RELATED-RELATED"/>
    <property type="match status" value="1"/>
</dbReference>
<dbReference type="Proteomes" id="UP000216852">
    <property type="component" value="Unassembled WGS sequence"/>
</dbReference>
<keyword evidence="5" id="KW-1185">Reference proteome</keyword>
<dbReference type="SUPFAM" id="SSF55729">
    <property type="entry name" value="Acyl-CoA N-acyltransferases (Nat)"/>
    <property type="match status" value="1"/>
</dbReference>
<evidence type="ECO:0000313" key="5">
    <source>
        <dbReference type="Proteomes" id="UP000216852"/>
    </source>
</evidence>
<evidence type="ECO:0000256" key="1">
    <source>
        <dbReference type="ARBA" id="ARBA00022679"/>
    </source>
</evidence>
<name>A0ABX4H3U1_9BACI</name>
<dbReference type="InterPro" id="IPR050832">
    <property type="entry name" value="Bact_Acetyltransf"/>
</dbReference>
<dbReference type="RefSeq" id="WP_095217366.1">
    <property type="nucleotide sequence ID" value="NZ_NPBJ01000001.1"/>
</dbReference>
<dbReference type="PROSITE" id="PS51186">
    <property type="entry name" value="GNAT"/>
    <property type="match status" value="1"/>
</dbReference>
<dbReference type="InterPro" id="IPR016181">
    <property type="entry name" value="Acyl_CoA_acyltransferase"/>
</dbReference>
<dbReference type="InterPro" id="IPR000182">
    <property type="entry name" value="GNAT_dom"/>
</dbReference>
<reference evidence="4 5" key="1">
    <citation type="submission" date="2017-07" db="EMBL/GenBank/DDBJ databases">
        <title>Isolation and whole genome analysis of endospore-forming bacteria from heroin.</title>
        <authorList>
            <person name="Kalinowski J."/>
            <person name="Ahrens B."/>
            <person name="Al-Dilaimi A."/>
            <person name="Winkler A."/>
            <person name="Wibberg D."/>
            <person name="Schleenbecker U."/>
            <person name="Ruckert C."/>
            <person name="Wolfel R."/>
            <person name="Grass G."/>
        </authorList>
    </citation>
    <scope>NUCLEOTIDE SEQUENCE [LARGE SCALE GENOMIC DNA]</scope>
    <source>
        <strain evidence="4 5">7517-1</strain>
    </source>
</reference>
<dbReference type="CDD" id="cd04301">
    <property type="entry name" value="NAT_SF"/>
    <property type="match status" value="1"/>
</dbReference>
<feature type="domain" description="N-acetyltransferase" evidence="3">
    <location>
        <begin position="1"/>
        <end position="143"/>
    </location>
</feature>
<dbReference type="EMBL" id="NPBJ01000001">
    <property type="protein sequence ID" value="PAE01817.1"/>
    <property type="molecule type" value="Genomic_DNA"/>
</dbReference>
<keyword evidence="1" id="KW-0808">Transferase</keyword>
<evidence type="ECO:0000259" key="3">
    <source>
        <dbReference type="PROSITE" id="PS51186"/>
    </source>
</evidence>